<dbReference type="InterPro" id="IPR017926">
    <property type="entry name" value="GATASE"/>
</dbReference>
<evidence type="ECO:0000313" key="3">
    <source>
        <dbReference type="EMBL" id="GAA4457864.1"/>
    </source>
</evidence>
<dbReference type="Pfam" id="PF00117">
    <property type="entry name" value="GATase"/>
    <property type="match status" value="1"/>
</dbReference>
<reference evidence="4" key="1">
    <citation type="journal article" date="2019" name="Int. J. Syst. Evol. Microbiol.">
        <title>The Global Catalogue of Microorganisms (GCM) 10K type strain sequencing project: providing services to taxonomists for standard genome sequencing and annotation.</title>
        <authorList>
            <consortium name="The Broad Institute Genomics Platform"/>
            <consortium name="The Broad Institute Genome Sequencing Center for Infectious Disease"/>
            <person name="Wu L."/>
            <person name="Ma J."/>
        </authorList>
    </citation>
    <scope>NUCLEOTIDE SEQUENCE [LARGE SCALE GENOMIC DNA]</scope>
    <source>
        <strain evidence="4">JCM 17927</strain>
    </source>
</reference>
<dbReference type="RefSeq" id="WP_345244599.1">
    <property type="nucleotide sequence ID" value="NZ_BAABHD010000029.1"/>
</dbReference>
<dbReference type="PRINTS" id="PR00099">
    <property type="entry name" value="CPSGATASE"/>
</dbReference>
<name>A0ABP8N199_9BACT</name>
<gene>
    <name evidence="3" type="ORF">GCM10023189_29240</name>
</gene>
<accession>A0ABP8N199</accession>
<comment type="caution">
    <text evidence="3">The sequence shown here is derived from an EMBL/GenBank/DDBJ whole genome shotgun (WGS) entry which is preliminary data.</text>
</comment>
<evidence type="ECO:0000259" key="2">
    <source>
        <dbReference type="Pfam" id="PF00117"/>
    </source>
</evidence>
<dbReference type="NCBIfam" id="TIGR00566">
    <property type="entry name" value="trpG_papA"/>
    <property type="match status" value="1"/>
</dbReference>
<dbReference type="Proteomes" id="UP001501175">
    <property type="component" value="Unassembled WGS sequence"/>
</dbReference>
<organism evidence="3 4">
    <name type="scientific">Nibrella saemangeumensis</name>
    <dbReference type="NCBI Taxonomy" id="1084526"/>
    <lineage>
        <taxon>Bacteria</taxon>
        <taxon>Pseudomonadati</taxon>
        <taxon>Bacteroidota</taxon>
        <taxon>Cytophagia</taxon>
        <taxon>Cytophagales</taxon>
        <taxon>Spirosomataceae</taxon>
        <taxon>Nibrella</taxon>
    </lineage>
</organism>
<dbReference type="SUPFAM" id="SSF52317">
    <property type="entry name" value="Class I glutamine amidotransferase-like"/>
    <property type="match status" value="1"/>
</dbReference>
<sequence length="203" mass="22858">MKLLLVDNRDSFTYMLADYLRQTGAECSVVRNQVPPVLLDRERFDAVVLSPGPGVPRQAGYLMDIIAHYHQKLPMLGVCLGHQAFAEFFGARLTTATRPMHGKLSAIQVLTGDPLFQDLPRQFAVTRYHSLVVKDLPEQLLTLAISPDEEVMAFRHVSLPLWGIQFHPEAVLTEFGFELLANWINLLKIRTFEIGSGLKETTL</sequence>
<dbReference type="PRINTS" id="PR00096">
    <property type="entry name" value="GATASE"/>
</dbReference>
<keyword evidence="1" id="KW-0315">Glutamine amidotransferase</keyword>
<dbReference type="InterPro" id="IPR029062">
    <property type="entry name" value="Class_I_gatase-like"/>
</dbReference>
<dbReference type="PANTHER" id="PTHR43418">
    <property type="entry name" value="MULTIFUNCTIONAL TRYPTOPHAN BIOSYNTHESIS PROTEIN-RELATED"/>
    <property type="match status" value="1"/>
</dbReference>
<dbReference type="PRINTS" id="PR00097">
    <property type="entry name" value="ANTSNTHASEII"/>
</dbReference>
<keyword evidence="4" id="KW-1185">Reference proteome</keyword>
<dbReference type="PROSITE" id="PS51273">
    <property type="entry name" value="GATASE_TYPE_1"/>
    <property type="match status" value="1"/>
</dbReference>
<dbReference type="InterPro" id="IPR050472">
    <property type="entry name" value="Anth_synth/Amidotransfase"/>
</dbReference>
<dbReference type="CDD" id="cd01743">
    <property type="entry name" value="GATase1_Anthranilate_Synthase"/>
    <property type="match status" value="1"/>
</dbReference>
<protein>
    <submittedName>
        <fullName evidence="3">Aminodeoxychorismate/anthranilate synthase component II</fullName>
    </submittedName>
</protein>
<evidence type="ECO:0000256" key="1">
    <source>
        <dbReference type="ARBA" id="ARBA00022962"/>
    </source>
</evidence>
<dbReference type="Gene3D" id="3.40.50.880">
    <property type="match status" value="1"/>
</dbReference>
<feature type="domain" description="Glutamine amidotransferase" evidence="2">
    <location>
        <begin position="4"/>
        <end position="183"/>
    </location>
</feature>
<proteinExistence type="predicted"/>
<dbReference type="InterPro" id="IPR006221">
    <property type="entry name" value="TrpG/PapA_dom"/>
</dbReference>
<dbReference type="PANTHER" id="PTHR43418:SF4">
    <property type="entry name" value="MULTIFUNCTIONAL TRYPTOPHAN BIOSYNTHESIS PROTEIN"/>
    <property type="match status" value="1"/>
</dbReference>
<evidence type="ECO:0000313" key="4">
    <source>
        <dbReference type="Proteomes" id="UP001501175"/>
    </source>
</evidence>
<dbReference type="EMBL" id="BAABHD010000029">
    <property type="protein sequence ID" value="GAA4457864.1"/>
    <property type="molecule type" value="Genomic_DNA"/>
</dbReference>